<feature type="region of interest" description="Disordered" evidence="1">
    <location>
        <begin position="1"/>
        <end position="77"/>
    </location>
</feature>
<evidence type="ECO:0000256" key="1">
    <source>
        <dbReference type="SAM" id="MobiDB-lite"/>
    </source>
</evidence>
<sequence length="77" mass="7977">MTGPTPSPEPAAVDPAEAQDDTAADIPAETEADAEAPPANRAERRARKSGRPPAHVGPQSALHDHGGKGPRSHTKRI</sequence>
<dbReference type="RefSeq" id="WP_252446644.1">
    <property type="nucleotide sequence ID" value="NZ_JAGSOV010000110.1"/>
</dbReference>
<name>A0ABT1ADQ6_9PSEU</name>
<comment type="caution">
    <text evidence="2">The sequence shown here is derived from an EMBL/GenBank/DDBJ whole genome shotgun (WGS) entry which is preliminary data.</text>
</comment>
<evidence type="ECO:0000313" key="3">
    <source>
        <dbReference type="Proteomes" id="UP001165283"/>
    </source>
</evidence>
<dbReference type="Proteomes" id="UP001165283">
    <property type="component" value="Unassembled WGS sequence"/>
</dbReference>
<accession>A0ABT1ADQ6</accession>
<gene>
    <name evidence="2" type="ORF">KDL28_39420</name>
</gene>
<protein>
    <submittedName>
        <fullName evidence="2">Uncharacterized protein</fullName>
    </submittedName>
</protein>
<keyword evidence="3" id="KW-1185">Reference proteome</keyword>
<feature type="compositionally biased region" description="Basic residues" evidence="1">
    <location>
        <begin position="68"/>
        <end position="77"/>
    </location>
</feature>
<evidence type="ECO:0000313" key="2">
    <source>
        <dbReference type="EMBL" id="MCO1661133.1"/>
    </source>
</evidence>
<reference evidence="2" key="1">
    <citation type="submission" date="2021-04" db="EMBL/GenBank/DDBJ databases">
        <title>Pseudonocardia sp. nov., isolated from sandy soil of mangrove forest.</title>
        <authorList>
            <person name="Zan Z."/>
            <person name="Huang R."/>
            <person name="Liu W."/>
        </authorList>
    </citation>
    <scope>NUCLEOTIDE SEQUENCE</scope>
    <source>
        <strain evidence="2">S2-4</strain>
    </source>
</reference>
<dbReference type="EMBL" id="JAGSOV010000110">
    <property type="protein sequence ID" value="MCO1661133.1"/>
    <property type="molecule type" value="Genomic_DNA"/>
</dbReference>
<feature type="compositionally biased region" description="Acidic residues" evidence="1">
    <location>
        <begin position="17"/>
        <end position="34"/>
    </location>
</feature>
<organism evidence="2 3">
    <name type="scientific">Pseudonocardia humida</name>
    <dbReference type="NCBI Taxonomy" id="2800819"/>
    <lineage>
        <taxon>Bacteria</taxon>
        <taxon>Bacillati</taxon>
        <taxon>Actinomycetota</taxon>
        <taxon>Actinomycetes</taxon>
        <taxon>Pseudonocardiales</taxon>
        <taxon>Pseudonocardiaceae</taxon>
        <taxon>Pseudonocardia</taxon>
    </lineage>
</organism>
<proteinExistence type="predicted"/>